<evidence type="ECO:0008006" key="3">
    <source>
        <dbReference type="Google" id="ProtNLM"/>
    </source>
</evidence>
<proteinExistence type="predicted"/>
<protein>
    <recommendedName>
        <fullName evidence="3">HAT C-terminal dimerisation domain-containing protein</fullName>
    </recommendedName>
</protein>
<reference evidence="1 2" key="1">
    <citation type="journal article" date="2021" name="J. Hered.">
        <title>A chromosome-level genome assembly of the parasitoid wasp, Cotesia glomerata (Hymenoptera: Braconidae).</title>
        <authorList>
            <person name="Pinto B.J."/>
            <person name="Weis J.J."/>
            <person name="Gamble T."/>
            <person name="Ode P.J."/>
            <person name="Paul R."/>
            <person name="Zaspel J.M."/>
        </authorList>
    </citation>
    <scope>NUCLEOTIDE SEQUENCE [LARGE SCALE GENOMIC DNA]</scope>
    <source>
        <strain evidence="1">CgM1</strain>
    </source>
</reference>
<comment type="caution">
    <text evidence="1">The sequence shown here is derived from an EMBL/GenBank/DDBJ whole genome shotgun (WGS) entry which is preliminary data.</text>
</comment>
<organism evidence="1 2">
    <name type="scientific">Cotesia glomerata</name>
    <name type="common">Lepidopteran parasitic wasp</name>
    <name type="synonym">Apanteles glomeratus</name>
    <dbReference type="NCBI Taxonomy" id="32391"/>
    <lineage>
        <taxon>Eukaryota</taxon>
        <taxon>Metazoa</taxon>
        <taxon>Ecdysozoa</taxon>
        <taxon>Arthropoda</taxon>
        <taxon>Hexapoda</taxon>
        <taxon>Insecta</taxon>
        <taxon>Pterygota</taxon>
        <taxon>Neoptera</taxon>
        <taxon>Endopterygota</taxon>
        <taxon>Hymenoptera</taxon>
        <taxon>Apocrita</taxon>
        <taxon>Ichneumonoidea</taxon>
        <taxon>Braconidae</taxon>
        <taxon>Microgastrinae</taxon>
        <taxon>Cotesia</taxon>
    </lineage>
</organism>
<dbReference type="AlphaFoldDB" id="A0AAV7IYJ5"/>
<keyword evidence="2" id="KW-1185">Reference proteome</keyword>
<sequence length="243" mass="27693">MEKDIIKNNLRSKAINVMSKFYYKKDKLNHKMLSKLNVLKPSLAMLEKTRISTPSLLSLMQALPRIVTTDQYLLIDDKWRKVSSFELPTDISTSDDIDVFWYKLSTCDGGDQKYFSLKNLSKCVLDIIALPHSNADCERIFSAINLSKTKSRNKLVIPTVNGLLLASQLVENCTFFEPAYQEYSTMNQKILYPNYKKKPSGNKYKLSSNVQNLPNNNVIELVPDDSEISEPEDIGICIAPKKI</sequence>
<gene>
    <name evidence="1" type="ORF">KQX54_013305</name>
</gene>
<dbReference type="Proteomes" id="UP000826195">
    <property type="component" value="Unassembled WGS sequence"/>
</dbReference>
<dbReference type="EMBL" id="JAHXZJ010000374">
    <property type="protein sequence ID" value="KAH0561120.1"/>
    <property type="molecule type" value="Genomic_DNA"/>
</dbReference>
<evidence type="ECO:0000313" key="2">
    <source>
        <dbReference type="Proteomes" id="UP000826195"/>
    </source>
</evidence>
<accession>A0AAV7IYJ5</accession>
<dbReference type="InterPro" id="IPR012337">
    <property type="entry name" value="RNaseH-like_sf"/>
</dbReference>
<evidence type="ECO:0000313" key="1">
    <source>
        <dbReference type="EMBL" id="KAH0561120.1"/>
    </source>
</evidence>
<name>A0AAV7IYJ5_COTGL</name>
<dbReference type="SUPFAM" id="SSF53098">
    <property type="entry name" value="Ribonuclease H-like"/>
    <property type="match status" value="1"/>
</dbReference>